<dbReference type="PATRIC" id="fig|1365251.3.peg.4023"/>
<accession>A0A162AD58</accession>
<dbReference type="InterPro" id="IPR003961">
    <property type="entry name" value="FN3_dom"/>
</dbReference>
<gene>
    <name evidence="2" type="ORF">N476_22780</name>
</gene>
<dbReference type="EMBL" id="AUXZ01000096">
    <property type="protein sequence ID" value="KZN47853.1"/>
    <property type="molecule type" value="Genomic_DNA"/>
</dbReference>
<comment type="caution">
    <text evidence="2">The sequence shown here is derived from an EMBL/GenBank/DDBJ whole genome shotgun (WGS) entry which is preliminary data.</text>
</comment>
<sequence length="1081" mass="122336">MIYRFLIFTALIAAPFNILANIKNTPVISYYLTNNVSESKILTDEIIHNGELDIRWHDENENNEYSLIIRNNNSLQSQTLYSGNNLYFKQKLELTSGKYTVSLICDEPIKCTNTSVFEKEILVVNTPNYLHASYDYDTQIMHISWESLSNDSKYLLEQSDDGGTTWLPIVPHRAFVNTPNHLKEHYNGINAQVGSQHEQDTTSLLLDNDAHFYIPNDINKQLIYRVKECFENQCGKYKTSSPIKINIASLKPLIAQSGFENGYTILNMDEKFGDITVRTLTPINSEEPNYLNLNIKDWGFAHYNHIYGWHGVFGDLGGEYLSGISITGKLRVSHLSPNSKVSITPIAYYNSNHRVKGSELVISEAGDKVINFRESLWLDSTKRTRYISFEVRLLGEHAEIQLDDIQLYEGAALAQAQPTFSVSAVNLGQNIEMGWTPFGDEHHQYHIEYSPYGQNTWQTFYYGGMSTRQVYDISFLPANRYQFRLRCEGIVGCPTSGYFYDTSSILYQLNSIDPQQIQTRYDATSQTIQLKWPTIPGAFGYTIFQTINGQSTTRLIPPGYVWAKRWRDEVVFAKNETVLPVSQSGTYTFAVTPYSYFQQLGSMAVKSVNVHLPTTPTIVTPNVGEVRNLSISSAIKTHGRASVQWSKPTIQGMPSETQLTYKLYLTLPNTTEPLKPILISGQQHDNHHVLNKYLLTEPGLYHMEMQACTRNTICGPKSQLSFNVEQGPPPAPEHIEVSPIFAWGGEDSDQLVVLKGSSLTLSWTMNTSFSQEVTFNISLLANTEGAQSSSFVPLKTDYPYTQFDYTFAHSGVYLFAIRTCTKQGGCATYDSKTLAVHVVDDDFLILQPPIQFEFSTEIGKYWSLGDTATLQWQMPSHYSKAFIDSLRYNLYTLDKYNQVVPLGDAPRNLQKQQWQYTFSELSAHTLFVEACTINGDCSAKTKLVIDYIQPGCTTIPKLSKTNSKAEFSWCKLMEPSLAYLEVMTAHCGQECASRSEPLIWLPYHVSPQLSQQSQTITTQETGIVAVKARACDINNQCYPWSNTIELDFNILKEPKTKQVIFIHTDLLGSPVAESTMERTNK</sequence>
<evidence type="ECO:0000313" key="2">
    <source>
        <dbReference type="EMBL" id="KZN47853.1"/>
    </source>
</evidence>
<protein>
    <recommendedName>
        <fullName evidence="1">Fibronectin type-III domain-containing protein</fullName>
    </recommendedName>
</protein>
<dbReference type="AlphaFoldDB" id="A0A162AD58"/>
<evidence type="ECO:0000259" key="1">
    <source>
        <dbReference type="PROSITE" id="PS50853"/>
    </source>
</evidence>
<feature type="domain" description="Fibronectin type-III" evidence="1">
    <location>
        <begin position="625"/>
        <end position="730"/>
    </location>
</feature>
<name>A0A162AD58_9GAMM</name>
<dbReference type="Proteomes" id="UP000076503">
    <property type="component" value="Unassembled WGS sequence"/>
</dbReference>
<evidence type="ECO:0000313" key="3">
    <source>
        <dbReference type="Proteomes" id="UP000076503"/>
    </source>
</evidence>
<reference evidence="2 3" key="1">
    <citation type="submission" date="2013-07" db="EMBL/GenBank/DDBJ databases">
        <title>Comparative Genomic and Metabolomic Analysis of Twelve Strains of Pseudoalteromonas luteoviolacea.</title>
        <authorList>
            <person name="Vynne N.G."/>
            <person name="Mansson M."/>
            <person name="Gram L."/>
        </authorList>
    </citation>
    <scope>NUCLEOTIDE SEQUENCE [LARGE SCALE GENOMIC DNA]</scope>
    <source>
        <strain evidence="2 3">H33</strain>
    </source>
</reference>
<proteinExistence type="predicted"/>
<organism evidence="2 3">
    <name type="scientific">Pseudoalteromonas luteoviolacea H33</name>
    <dbReference type="NCBI Taxonomy" id="1365251"/>
    <lineage>
        <taxon>Bacteria</taxon>
        <taxon>Pseudomonadati</taxon>
        <taxon>Pseudomonadota</taxon>
        <taxon>Gammaproteobacteria</taxon>
        <taxon>Alteromonadales</taxon>
        <taxon>Pseudoalteromonadaceae</taxon>
        <taxon>Pseudoalteromonas</taxon>
    </lineage>
</organism>
<dbReference type="PROSITE" id="PS50853">
    <property type="entry name" value="FN3"/>
    <property type="match status" value="1"/>
</dbReference>
<dbReference type="InterPro" id="IPR036116">
    <property type="entry name" value="FN3_sf"/>
</dbReference>
<dbReference type="SUPFAM" id="SSF49265">
    <property type="entry name" value="Fibronectin type III"/>
    <property type="match status" value="1"/>
</dbReference>